<dbReference type="InterPro" id="IPR005144">
    <property type="entry name" value="ATP-cone_dom"/>
</dbReference>
<keyword evidence="5 7" id="KW-0238">DNA-binding</keyword>
<dbReference type="NCBIfam" id="TIGR00244">
    <property type="entry name" value="transcriptional regulator NrdR"/>
    <property type="match status" value="1"/>
</dbReference>
<comment type="caution">
    <text evidence="9">The sequence shown here is derived from an EMBL/GenBank/DDBJ whole genome shotgun (WGS) entry which is preliminary data.</text>
</comment>
<dbReference type="Pfam" id="PF03477">
    <property type="entry name" value="ATP-cone"/>
    <property type="match status" value="1"/>
</dbReference>
<evidence type="ECO:0000256" key="1">
    <source>
        <dbReference type="ARBA" id="ARBA00022491"/>
    </source>
</evidence>
<evidence type="ECO:0000259" key="8">
    <source>
        <dbReference type="PROSITE" id="PS51161"/>
    </source>
</evidence>
<gene>
    <name evidence="7 9" type="primary">nrdR</name>
    <name evidence="9" type="ORF">KDA27_11590</name>
</gene>
<keyword evidence="3 7" id="KW-0067">ATP-binding</keyword>
<reference evidence="9" key="2">
    <citation type="journal article" date="2021" name="Microbiome">
        <title>Successional dynamics and alternative stable states in a saline activated sludge microbial community over 9 years.</title>
        <authorList>
            <person name="Wang Y."/>
            <person name="Ye J."/>
            <person name="Ju F."/>
            <person name="Liu L."/>
            <person name="Boyd J.A."/>
            <person name="Deng Y."/>
            <person name="Parks D.H."/>
            <person name="Jiang X."/>
            <person name="Yin X."/>
            <person name="Woodcroft B.J."/>
            <person name="Tyson G.W."/>
            <person name="Hugenholtz P."/>
            <person name="Polz M.F."/>
            <person name="Zhang T."/>
        </authorList>
    </citation>
    <scope>NUCLEOTIDE SEQUENCE</scope>
    <source>
        <strain evidence="9">HKST-UBA02</strain>
    </source>
</reference>
<comment type="cofactor">
    <cofactor evidence="7">
        <name>Zn(2+)</name>
        <dbReference type="ChEBI" id="CHEBI:29105"/>
    </cofactor>
    <text evidence="7">Binds 1 zinc ion.</text>
</comment>
<keyword evidence="6 7" id="KW-0804">Transcription</keyword>
<organism evidence="9 10">
    <name type="scientific">Eiseniibacteriota bacterium</name>
    <dbReference type="NCBI Taxonomy" id="2212470"/>
    <lineage>
        <taxon>Bacteria</taxon>
        <taxon>Candidatus Eiseniibacteriota</taxon>
    </lineage>
</organism>
<evidence type="ECO:0000313" key="9">
    <source>
        <dbReference type="EMBL" id="MCA9756435.1"/>
    </source>
</evidence>
<sequence length="147" mass="17307">MRCPECQHEEDKVLETRVVRDGAAIRRRRQCAACGHRFTTYEYVEATSFEVEKKDGRREPYQREKLLTGVMRACEKRPISRATIEEVADEIERELFRSGTVKAVDLGRRVMERLRELDPVAYVRFASVYLNFSDIQQFLDTIQEMPE</sequence>
<name>A0A956NFE9_UNCEI</name>
<dbReference type="GO" id="GO:0005524">
    <property type="term" value="F:ATP binding"/>
    <property type="evidence" value="ECO:0007669"/>
    <property type="project" value="UniProtKB-UniRule"/>
</dbReference>
<dbReference type="InterPro" id="IPR055173">
    <property type="entry name" value="NrdR-like_N"/>
</dbReference>
<keyword evidence="7" id="KW-0862">Zinc</keyword>
<dbReference type="PANTHER" id="PTHR30455:SF2">
    <property type="entry name" value="TRANSCRIPTIONAL REPRESSOR NRDR"/>
    <property type="match status" value="1"/>
</dbReference>
<feature type="domain" description="ATP-cone" evidence="8">
    <location>
        <begin position="49"/>
        <end position="137"/>
    </location>
</feature>
<keyword evidence="7" id="KW-0863">Zinc-finger</keyword>
<dbReference type="EMBL" id="JAGQHS010000053">
    <property type="protein sequence ID" value="MCA9756435.1"/>
    <property type="molecule type" value="Genomic_DNA"/>
</dbReference>
<dbReference type="GO" id="GO:0003677">
    <property type="term" value="F:DNA binding"/>
    <property type="evidence" value="ECO:0007669"/>
    <property type="project" value="UniProtKB-KW"/>
</dbReference>
<keyword evidence="1 7" id="KW-0678">Repressor</keyword>
<feature type="zinc finger region" evidence="7">
    <location>
        <begin position="3"/>
        <end position="34"/>
    </location>
</feature>
<accession>A0A956NFE9</accession>
<keyword evidence="2 7" id="KW-0547">Nucleotide-binding</keyword>
<evidence type="ECO:0000313" key="10">
    <source>
        <dbReference type="Proteomes" id="UP000739538"/>
    </source>
</evidence>
<reference evidence="9" key="1">
    <citation type="submission" date="2020-04" db="EMBL/GenBank/DDBJ databases">
        <authorList>
            <person name="Zhang T."/>
        </authorList>
    </citation>
    <scope>NUCLEOTIDE SEQUENCE</scope>
    <source>
        <strain evidence="9">HKST-UBA02</strain>
    </source>
</reference>
<comment type="function">
    <text evidence="7">Negatively regulates transcription of bacterial ribonucleotide reductase nrd genes and operons by binding to NrdR-boxes.</text>
</comment>
<dbReference type="InterPro" id="IPR003796">
    <property type="entry name" value="RNR_NrdR-like"/>
</dbReference>
<dbReference type="Proteomes" id="UP000739538">
    <property type="component" value="Unassembled WGS sequence"/>
</dbReference>
<dbReference type="GO" id="GO:0008270">
    <property type="term" value="F:zinc ion binding"/>
    <property type="evidence" value="ECO:0007669"/>
    <property type="project" value="UniProtKB-UniRule"/>
</dbReference>
<keyword evidence="7" id="KW-0479">Metal-binding</keyword>
<keyword evidence="4 7" id="KW-0805">Transcription regulation</keyword>
<evidence type="ECO:0000256" key="3">
    <source>
        <dbReference type="ARBA" id="ARBA00022840"/>
    </source>
</evidence>
<proteinExistence type="inferred from homology"/>
<dbReference type="GO" id="GO:0045892">
    <property type="term" value="P:negative regulation of DNA-templated transcription"/>
    <property type="evidence" value="ECO:0007669"/>
    <property type="project" value="UniProtKB-UniRule"/>
</dbReference>
<evidence type="ECO:0000256" key="7">
    <source>
        <dbReference type="HAMAP-Rule" id="MF_00440"/>
    </source>
</evidence>
<dbReference type="PANTHER" id="PTHR30455">
    <property type="entry name" value="TRANSCRIPTIONAL REPRESSOR NRDR"/>
    <property type="match status" value="1"/>
</dbReference>
<protein>
    <recommendedName>
        <fullName evidence="7">Transcriptional repressor NrdR</fullName>
    </recommendedName>
</protein>
<dbReference type="HAMAP" id="MF_00440">
    <property type="entry name" value="NrdR"/>
    <property type="match status" value="1"/>
</dbReference>
<evidence type="ECO:0000256" key="6">
    <source>
        <dbReference type="ARBA" id="ARBA00023163"/>
    </source>
</evidence>
<evidence type="ECO:0000256" key="5">
    <source>
        <dbReference type="ARBA" id="ARBA00023125"/>
    </source>
</evidence>
<dbReference type="PROSITE" id="PS51161">
    <property type="entry name" value="ATP_CONE"/>
    <property type="match status" value="1"/>
</dbReference>
<dbReference type="AlphaFoldDB" id="A0A956NFE9"/>
<evidence type="ECO:0000256" key="2">
    <source>
        <dbReference type="ARBA" id="ARBA00022741"/>
    </source>
</evidence>
<evidence type="ECO:0000256" key="4">
    <source>
        <dbReference type="ARBA" id="ARBA00023015"/>
    </source>
</evidence>
<dbReference type="Pfam" id="PF22811">
    <property type="entry name" value="Zn_ribbon_NrdR"/>
    <property type="match status" value="1"/>
</dbReference>
<comment type="similarity">
    <text evidence="7">Belongs to the NrdR family.</text>
</comment>